<dbReference type="EMBL" id="CM037017">
    <property type="protein sequence ID" value="KAH7678199.1"/>
    <property type="molecule type" value="Genomic_DNA"/>
</dbReference>
<evidence type="ECO:0000313" key="1">
    <source>
        <dbReference type="EMBL" id="KAH7678199.1"/>
    </source>
</evidence>
<reference evidence="2" key="1">
    <citation type="journal article" date="2022" name="Nat. Commun.">
        <title>Chromosome evolution and the genetic basis of agronomically important traits in greater yam.</title>
        <authorList>
            <person name="Bredeson J.V."/>
            <person name="Lyons J.B."/>
            <person name="Oniyinde I.O."/>
            <person name="Okereke N.R."/>
            <person name="Kolade O."/>
            <person name="Nnabue I."/>
            <person name="Nwadili C.O."/>
            <person name="Hribova E."/>
            <person name="Parker M."/>
            <person name="Nwogha J."/>
            <person name="Shu S."/>
            <person name="Carlson J."/>
            <person name="Kariba R."/>
            <person name="Muthemba S."/>
            <person name="Knop K."/>
            <person name="Barton G.J."/>
            <person name="Sherwood A.V."/>
            <person name="Lopez-Montes A."/>
            <person name="Asiedu R."/>
            <person name="Jamnadass R."/>
            <person name="Muchugi A."/>
            <person name="Goodstein D."/>
            <person name="Egesi C.N."/>
            <person name="Featherston J."/>
            <person name="Asfaw A."/>
            <person name="Simpson G.G."/>
            <person name="Dolezel J."/>
            <person name="Hendre P.S."/>
            <person name="Van Deynze A."/>
            <person name="Kumar P.L."/>
            <person name="Obidiegwu J.E."/>
            <person name="Bhattacharjee R."/>
            <person name="Rokhsar D.S."/>
        </authorList>
    </citation>
    <scope>NUCLEOTIDE SEQUENCE [LARGE SCALE GENOMIC DNA]</scope>
    <source>
        <strain evidence="2">cv. TDa95/00328</strain>
    </source>
</reference>
<sequence>MAEMKKLFLCILAVMMLRFSLSEARLVHDGSLAERVESEGMAKCWESLLALKSCTGEVILFFLNGETYLGPSCCKAIRVIEHNCWAAEAMLAALGFTPEEGDALRGFCDANSPAPSSSSSSSSPPPSPA</sequence>
<name>A0ACB7VUG0_DIOAL</name>
<organism evidence="1 2">
    <name type="scientific">Dioscorea alata</name>
    <name type="common">Purple yam</name>
    <dbReference type="NCBI Taxonomy" id="55571"/>
    <lineage>
        <taxon>Eukaryota</taxon>
        <taxon>Viridiplantae</taxon>
        <taxon>Streptophyta</taxon>
        <taxon>Embryophyta</taxon>
        <taxon>Tracheophyta</taxon>
        <taxon>Spermatophyta</taxon>
        <taxon>Magnoliopsida</taxon>
        <taxon>Liliopsida</taxon>
        <taxon>Dioscoreales</taxon>
        <taxon>Dioscoreaceae</taxon>
        <taxon>Dioscorea</taxon>
    </lineage>
</organism>
<dbReference type="Proteomes" id="UP000827976">
    <property type="component" value="Chromosome 7"/>
</dbReference>
<protein>
    <submittedName>
        <fullName evidence="1">Bifunctional inhibitor/lipid-transfer protein/seed storage 2S albumin protein</fullName>
    </submittedName>
</protein>
<evidence type="ECO:0000313" key="2">
    <source>
        <dbReference type="Proteomes" id="UP000827976"/>
    </source>
</evidence>
<comment type="caution">
    <text evidence="1">The sequence shown here is derived from an EMBL/GenBank/DDBJ whole genome shotgun (WGS) entry which is preliminary data.</text>
</comment>
<gene>
    <name evidence="1" type="ORF">IHE45_07G134800</name>
</gene>
<proteinExistence type="predicted"/>
<keyword evidence="2" id="KW-1185">Reference proteome</keyword>
<accession>A0ACB7VUG0</accession>